<dbReference type="GO" id="GO:0051301">
    <property type="term" value="P:cell division"/>
    <property type="evidence" value="ECO:0007669"/>
    <property type="project" value="UniProtKB-KW"/>
</dbReference>
<keyword evidence="3" id="KW-0963">Cytoplasm</keyword>
<reference evidence="11" key="1">
    <citation type="journal article" date="2019" name="Int. J. Syst. Evol. Microbiol.">
        <title>The Global Catalogue of Microorganisms (GCM) 10K type strain sequencing project: providing services to taxonomists for standard genome sequencing and annotation.</title>
        <authorList>
            <consortium name="The Broad Institute Genomics Platform"/>
            <consortium name="The Broad Institute Genome Sequencing Center for Infectious Disease"/>
            <person name="Wu L."/>
            <person name="Ma J."/>
        </authorList>
    </citation>
    <scope>NUCLEOTIDE SEQUENCE [LARGE SCALE GENOMIC DNA]</scope>
    <source>
        <strain evidence="11">KACC 12633</strain>
    </source>
</reference>
<sequence>MPQVNVTINGKTYRMACDDGQEAHLEGLADRLNEIIGQLRQSFGEIGDQRLTVMAAITMGDDLAESRRRIGLLEAELAAINDTKAAVISRYEESEAGVARAIEQAAGRLESLAEKLVAGVKRD</sequence>
<evidence type="ECO:0000313" key="10">
    <source>
        <dbReference type="EMBL" id="MFC5514323.1"/>
    </source>
</evidence>
<dbReference type="Proteomes" id="UP001596150">
    <property type="component" value="Unassembled WGS sequence"/>
</dbReference>
<gene>
    <name evidence="10" type="ORF">ACFPP9_00955</name>
</gene>
<evidence type="ECO:0000256" key="3">
    <source>
        <dbReference type="ARBA" id="ARBA00022490"/>
    </source>
</evidence>
<organism evidence="10 11">
    <name type="scientific">Kaistia terrae</name>
    <dbReference type="NCBI Taxonomy" id="537017"/>
    <lineage>
        <taxon>Bacteria</taxon>
        <taxon>Pseudomonadati</taxon>
        <taxon>Pseudomonadota</taxon>
        <taxon>Alphaproteobacteria</taxon>
        <taxon>Hyphomicrobiales</taxon>
        <taxon>Kaistiaceae</taxon>
        <taxon>Kaistia</taxon>
    </lineage>
</organism>
<accession>A0ABW0PPC7</accession>
<comment type="subunit">
    <text evidence="8">Homodimer. Interacts with FtsZ.</text>
</comment>
<name>A0ABW0PPC7_9HYPH</name>
<dbReference type="RefSeq" id="WP_266344939.1">
    <property type="nucleotide sequence ID" value="NZ_JAPKNH010000006.1"/>
</dbReference>
<dbReference type="EMBL" id="JBHSML010000001">
    <property type="protein sequence ID" value="MFC5514323.1"/>
    <property type="molecule type" value="Genomic_DNA"/>
</dbReference>
<evidence type="ECO:0000256" key="8">
    <source>
        <dbReference type="ARBA" id="ARBA00026068"/>
    </source>
</evidence>
<keyword evidence="4 10" id="KW-0132">Cell division</keyword>
<protein>
    <recommendedName>
        <fullName evidence="2">Cell division protein ZapA</fullName>
    </recommendedName>
    <alternativeName>
        <fullName evidence="9">Z ring-associated protein ZapA</fullName>
    </alternativeName>
</protein>
<keyword evidence="5" id="KW-0717">Septation</keyword>
<keyword evidence="6" id="KW-0131">Cell cycle</keyword>
<evidence type="ECO:0000256" key="9">
    <source>
        <dbReference type="ARBA" id="ARBA00033158"/>
    </source>
</evidence>
<evidence type="ECO:0000256" key="4">
    <source>
        <dbReference type="ARBA" id="ARBA00022618"/>
    </source>
</evidence>
<dbReference type="InterPro" id="IPR007838">
    <property type="entry name" value="Cell_div_ZapA-like"/>
</dbReference>
<dbReference type="InterPro" id="IPR042233">
    <property type="entry name" value="Cell_div_ZapA_N"/>
</dbReference>
<dbReference type="PANTHER" id="PTHR34981:SF1">
    <property type="entry name" value="CELL DIVISION PROTEIN ZAPA"/>
    <property type="match status" value="1"/>
</dbReference>
<proteinExistence type="predicted"/>
<keyword evidence="11" id="KW-1185">Reference proteome</keyword>
<evidence type="ECO:0000256" key="2">
    <source>
        <dbReference type="ARBA" id="ARBA00015195"/>
    </source>
</evidence>
<comment type="caution">
    <text evidence="10">The sequence shown here is derived from an EMBL/GenBank/DDBJ whole genome shotgun (WGS) entry which is preliminary data.</text>
</comment>
<dbReference type="Gene3D" id="3.30.160.880">
    <property type="entry name" value="Cell division protein ZapA protomer, N-terminal domain"/>
    <property type="match status" value="1"/>
</dbReference>
<evidence type="ECO:0000256" key="5">
    <source>
        <dbReference type="ARBA" id="ARBA00023210"/>
    </source>
</evidence>
<evidence type="ECO:0000256" key="6">
    <source>
        <dbReference type="ARBA" id="ARBA00023306"/>
    </source>
</evidence>
<evidence type="ECO:0000256" key="1">
    <source>
        <dbReference type="ARBA" id="ARBA00004496"/>
    </source>
</evidence>
<dbReference type="PANTHER" id="PTHR34981">
    <property type="entry name" value="CELL DIVISION PROTEIN ZAPA"/>
    <property type="match status" value="1"/>
</dbReference>
<comment type="function">
    <text evidence="7">Activator of cell division through the inhibition of FtsZ GTPase activity, therefore promoting FtsZ assembly into bundles of protofilaments necessary for the formation of the division Z ring. It is recruited early at mid-cell but it is not essential for cell division.</text>
</comment>
<dbReference type="InterPro" id="IPR036192">
    <property type="entry name" value="Cell_div_ZapA-like_sf"/>
</dbReference>
<dbReference type="SUPFAM" id="SSF102829">
    <property type="entry name" value="Cell division protein ZapA-like"/>
    <property type="match status" value="1"/>
</dbReference>
<evidence type="ECO:0000256" key="7">
    <source>
        <dbReference type="ARBA" id="ARBA00024910"/>
    </source>
</evidence>
<dbReference type="Pfam" id="PF05164">
    <property type="entry name" value="ZapA"/>
    <property type="match status" value="1"/>
</dbReference>
<comment type="subcellular location">
    <subcellularLocation>
        <location evidence="1">Cytoplasm</location>
    </subcellularLocation>
</comment>
<evidence type="ECO:0000313" key="11">
    <source>
        <dbReference type="Proteomes" id="UP001596150"/>
    </source>
</evidence>